<organism evidence="1 2">
    <name type="scientific">Pseudaquabacterium terrae</name>
    <dbReference type="NCBI Taxonomy" id="2732868"/>
    <lineage>
        <taxon>Bacteria</taxon>
        <taxon>Pseudomonadati</taxon>
        <taxon>Pseudomonadota</taxon>
        <taxon>Betaproteobacteria</taxon>
        <taxon>Burkholderiales</taxon>
        <taxon>Sphaerotilaceae</taxon>
        <taxon>Pseudaquabacterium</taxon>
    </lineage>
</organism>
<name>A0ABX2EGT6_9BURK</name>
<comment type="caution">
    <text evidence="1">The sequence shown here is derived from an EMBL/GenBank/DDBJ whole genome shotgun (WGS) entry which is preliminary data.</text>
</comment>
<proteinExistence type="predicted"/>
<evidence type="ECO:0000313" key="1">
    <source>
        <dbReference type="EMBL" id="NRF67786.1"/>
    </source>
</evidence>
<reference evidence="1 2" key="1">
    <citation type="submission" date="2020-05" db="EMBL/GenBank/DDBJ databases">
        <title>Aquincola sp. isolate from soil.</title>
        <authorList>
            <person name="Han J."/>
            <person name="Kim D.-U."/>
        </authorList>
    </citation>
    <scope>NUCLEOTIDE SEQUENCE [LARGE SCALE GENOMIC DNA]</scope>
    <source>
        <strain evidence="1 2">S2</strain>
    </source>
</reference>
<sequence>MLGAAALRIGRRMTFGPRLANGNHSLAIVADDNFPTADSATDRNQVLVFEVLR</sequence>
<dbReference type="Proteomes" id="UP000737171">
    <property type="component" value="Unassembled WGS sequence"/>
</dbReference>
<accession>A0ABX2EGT6</accession>
<evidence type="ECO:0000313" key="2">
    <source>
        <dbReference type="Proteomes" id="UP000737171"/>
    </source>
</evidence>
<dbReference type="RefSeq" id="WP_173122873.1">
    <property type="nucleotide sequence ID" value="NZ_JABRWJ010000003.1"/>
</dbReference>
<gene>
    <name evidence="1" type="ORF">HLB44_12405</name>
</gene>
<keyword evidence="2" id="KW-1185">Reference proteome</keyword>
<evidence type="ECO:0008006" key="3">
    <source>
        <dbReference type="Google" id="ProtNLM"/>
    </source>
</evidence>
<protein>
    <recommendedName>
        <fullName evidence="3">Phytase-like domain-containing protein</fullName>
    </recommendedName>
</protein>
<dbReference type="EMBL" id="JABRWJ010000003">
    <property type="protein sequence ID" value="NRF67786.1"/>
    <property type="molecule type" value="Genomic_DNA"/>
</dbReference>